<feature type="transmembrane region" description="Helical" evidence="1">
    <location>
        <begin position="38"/>
        <end position="57"/>
    </location>
</feature>
<dbReference type="Proteomes" id="UP000256913">
    <property type="component" value="Unassembled WGS sequence"/>
</dbReference>
<organism evidence="2 3">
    <name type="scientific">Asanoa ferruginea</name>
    <dbReference type="NCBI Taxonomy" id="53367"/>
    <lineage>
        <taxon>Bacteria</taxon>
        <taxon>Bacillati</taxon>
        <taxon>Actinomycetota</taxon>
        <taxon>Actinomycetes</taxon>
        <taxon>Micromonosporales</taxon>
        <taxon>Micromonosporaceae</taxon>
        <taxon>Asanoa</taxon>
    </lineage>
</organism>
<sequence length="202" mass="21350">MTSDHFATGREVVLNLDEPSAPRVRHRSFAGRLFAPRIGIPQFIAALVVSVAVAVTATHTLESRRRQAADNAHVALTALVGPVESGGRNGRTVTLRATLTVVNTGPAAVVLEEVTGTIGGLTFRSDRSATIRPGVRRVAVTVTIDCVKGIPTEPVEAVMNVETADGQARVASPLMVVQGTLWAEASEQMCRSFSHPGDRPVP</sequence>
<evidence type="ECO:0000313" key="3">
    <source>
        <dbReference type="Proteomes" id="UP000256913"/>
    </source>
</evidence>
<name>A0A3D9ZPD7_9ACTN</name>
<proteinExistence type="predicted"/>
<dbReference type="EMBL" id="QUMQ01000001">
    <property type="protein sequence ID" value="REF99131.1"/>
    <property type="molecule type" value="Genomic_DNA"/>
</dbReference>
<evidence type="ECO:0000313" key="2">
    <source>
        <dbReference type="EMBL" id="REF99131.1"/>
    </source>
</evidence>
<gene>
    <name evidence="2" type="ORF">DFJ67_5158</name>
</gene>
<comment type="caution">
    <text evidence="2">The sequence shown here is derived from an EMBL/GenBank/DDBJ whole genome shotgun (WGS) entry which is preliminary data.</text>
</comment>
<keyword evidence="1" id="KW-0812">Transmembrane</keyword>
<evidence type="ECO:0000256" key="1">
    <source>
        <dbReference type="SAM" id="Phobius"/>
    </source>
</evidence>
<accession>A0A3D9ZPD7</accession>
<keyword evidence="1" id="KW-1133">Transmembrane helix</keyword>
<dbReference type="AlphaFoldDB" id="A0A3D9ZPD7"/>
<reference evidence="2 3" key="1">
    <citation type="submission" date="2018-08" db="EMBL/GenBank/DDBJ databases">
        <title>Sequencing the genomes of 1000 actinobacteria strains.</title>
        <authorList>
            <person name="Klenk H.-P."/>
        </authorList>
    </citation>
    <scope>NUCLEOTIDE SEQUENCE [LARGE SCALE GENOMIC DNA]</scope>
    <source>
        <strain evidence="2 3">DSM 44099</strain>
    </source>
</reference>
<keyword evidence="1" id="KW-0472">Membrane</keyword>
<keyword evidence="3" id="KW-1185">Reference proteome</keyword>
<protein>
    <submittedName>
        <fullName evidence="2">Uncharacterized protein</fullName>
    </submittedName>
</protein>